<feature type="binding site" evidence="7">
    <location>
        <begin position="403"/>
        <end position="406"/>
    </location>
    <ligand>
        <name>meso-2,6-diaminopimelate</name>
        <dbReference type="ChEBI" id="CHEBI:57791"/>
    </ligand>
</feature>
<feature type="binding site" evidence="7">
    <location>
        <position position="379"/>
    </location>
    <ligand>
        <name>meso-2,6-diaminopimelate</name>
        <dbReference type="ChEBI" id="CHEBI:57791"/>
    </ligand>
</feature>
<dbReference type="Gene3D" id="3.90.190.20">
    <property type="entry name" value="Mur ligase, C-terminal domain"/>
    <property type="match status" value="1"/>
</dbReference>
<name>A0A7K1YDW5_9SPHI</name>
<feature type="binding site" evidence="7">
    <location>
        <position position="460"/>
    </location>
    <ligand>
        <name>meso-2,6-diaminopimelate</name>
        <dbReference type="ChEBI" id="CHEBI:57791"/>
    </ligand>
</feature>
<comment type="caution">
    <text evidence="12">The sequence shown here is derived from an EMBL/GenBank/DDBJ whole genome shotgun (WGS) entry which is preliminary data.</text>
</comment>
<keyword evidence="6 7" id="KW-0961">Cell wall biogenesis/degradation</keyword>
<protein>
    <recommendedName>
        <fullName evidence="7">UDP-N-acetylmuramoyl-L-alanyl-D-glutamate--2,6-diaminopimelate ligase</fullName>
        <ecNumber evidence="7">6.3.2.13</ecNumber>
    </recommendedName>
    <alternativeName>
        <fullName evidence="7">Meso-A2pm-adding enzyme</fullName>
    </alternativeName>
    <alternativeName>
        <fullName evidence="7">Meso-diaminopimelate-adding enzyme</fullName>
    </alternativeName>
    <alternativeName>
        <fullName evidence="7">UDP-MurNAc-L-Ala-D-Glu:meso-diaminopimelate ligase</fullName>
    </alternativeName>
    <alternativeName>
        <fullName evidence="7">UDP-MurNAc-tripeptide synthetase</fullName>
    </alternativeName>
    <alternativeName>
        <fullName evidence="7">UDP-N-acetylmuramyl-tripeptide synthetase</fullName>
    </alternativeName>
</protein>
<evidence type="ECO:0000313" key="13">
    <source>
        <dbReference type="Proteomes" id="UP000466586"/>
    </source>
</evidence>
<feature type="domain" description="Mur ligase central" evidence="11">
    <location>
        <begin position="110"/>
        <end position="305"/>
    </location>
</feature>
<dbReference type="RefSeq" id="WP_160845951.1">
    <property type="nucleotide sequence ID" value="NZ_WVHT01000010.1"/>
</dbReference>
<dbReference type="InterPro" id="IPR036615">
    <property type="entry name" value="Mur_ligase_C_dom_sf"/>
</dbReference>
<feature type="binding site" evidence="7">
    <location>
        <begin position="112"/>
        <end position="118"/>
    </location>
    <ligand>
        <name>ATP</name>
        <dbReference type="ChEBI" id="CHEBI:30616"/>
    </ligand>
</feature>
<proteinExistence type="inferred from homology"/>
<feature type="binding site" evidence="7">
    <location>
        <begin position="154"/>
        <end position="155"/>
    </location>
    <ligand>
        <name>UDP-N-acetyl-alpha-D-muramoyl-L-alanyl-D-glutamate</name>
        <dbReference type="ChEBI" id="CHEBI:83900"/>
    </ligand>
</feature>
<evidence type="ECO:0000256" key="4">
    <source>
        <dbReference type="ARBA" id="ARBA00022984"/>
    </source>
</evidence>
<dbReference type="Gene3D" id="3.40.1190.10">
    <property type="entry name" value="Mur-like, catalytic domain"/>
    <property type="match status" value="1"/>
</dbReference>
<feature type="binding site" evidence="7">
    <location>
        <position position="189"/>
    </location>
    <ligand>
        <name>UDP-N-acetyl-alpha-D-muramoyl-L-alanyl-D-glutamate</name>
        <dbReference type="ChEBI" id="CHEBI:83900"/>
    </ligand>
</feature>
<dbReference type="InterPro" id="IPR035911">
    <property type="entry name" value="MurE/MurF_N"/>
</dbReference>
<comment type="similarity">
    <text evidence="1 7">Belongs to the MurCDEF family. MurE subfamily.</text>
</comment>
<dbReference type="UniPathway" id="UPA00219"/>
<evidence type="ECO:0000259" key="11">
    <source>
        <dbReference type="Pfam" id="PF08245"/>
    </source>
</evidence>
<evidence type="ECO:0000259" key="9">
    <source>
        <dbReference type="Pfam" id="PF01225"/>
    </source>
</evidence>
<evidence type="ECO:0000256" key="8">
    <source>
        <dbReference type="RuleBase" id="RU004135"/>
    </source>
</evidence>
<dbReference type="AlphaFoldDB" id="A0A7K1YDW5"/>
<feature type="binding site" evidence="7">
    <location>
        <position position="31"/>
    </location>
    <ligand>
        <name>UDP-N-acetyl-alpha-D-muramoyl-L-alanyl-D-glutamate</name>
        <dbReference type="ChEBI" id="CHEBI:83900"/>
    </ligand>
</feature>
<dbReference type="HAMAP" id="MF_00208">
    <property type="entry name" value="MurE"/>
    <property type="match status" value="1"/>
</dbReference>
<evidence type="ECO:0000259" key="10">
    <source>
        <dbReference type="Pfam" id="PF02875"/>
    </source>
</evidence>
<dbReference type="InterPro" id="IPR036565">
    <property type="entry name" value="Mur-like_cat_sf"/>
</dbReference>
<keyword evidence="7" id="KW-0067">ATP-binding</keyword>
<dbReference type="GO" id="GO:0008765">
    <property type="term" value="F:UDP-N-acetylmuramoylalanyl-D-glutamate-2,6-diaminopimelate ligase activity"/>
    <property type="evidence" value="ECO:0007669"/>
    <property type="project" value="UniProtKB-UniRule"/>
</dbReference>
<keyword evidence="2 7" id="KW-0132">Cell division</keyword>
<comment type="PTM">
    <text evidence="7">Carboxylation is probably crucial for Mg(2+) binding and, consequently, for the gamma-phosphate positioning of ATP.</text>
</comment>
<feature type="short sequence motif" description="Meso-diaminopimelate recognition motif" evidence="7">
    <location>
        <begin position="403"/>
        <end position="406"/>
    </location>
</feature>
<dbReference type="InterPro" id="IPR004101">
    <property type="entry name" value="Mur_ligase_C"/>
</dbReference>
<dbReference type="Gene3D" id="3.40.1390.10">
    <property type="entry name" value="MurE/MurF, N-terminal domain"/>
    <property type="match status" value="1"/>
</dbReference>
<dbReference type="GO" id="GO:0071555">
    <property type="term" value="P:cell wall organization"/>
    <property type="evidence" value="ECO:0007669"/>
    <property type="project" value="UniProtKB-KW"/>
</dbReference>
<dbReference type="GO" id="GO:0008360">
    <property type="term" value="P:regulation of cell shape"/>
    <property type="evidence" value="ECO:0007669"/>
    <property type="project" value="UniProtKB-KW"/>
</dbReference>
<dbReference type="NCBIfam" id="NF001126">
    <property type="entry name" value="PRK00139.1-4"/>
    <property type="match status" value="1"/>
</dbReference>
<gene>
    <name evidence="7" type="primary">murE</name>
    <name evidence="12" type="ORF">GS399_17500</name>
</gene>
<evidence type="ECO:0000313" key="12">
    <source>
        <dbReference type="EMBL" id="MXV52772.1"/>
    </source>
</evidence>
<keyword evidence="7" id="KW-0547">Nucleotide-binding</keyword>
<feature type="domain" description="Mur ligase C-terminal" evidence="10">
    <location>
        <begin position="328"/>
        <end position="458"/>
    </location>
</feature>
<dbReference type="Pfam" id="PF02875">
    <property type="entry name" value="Mur_ligase_C"/>
    <property type="match status" value="1"/>
</dbReference>
<dbReference type="Pfam" id="PF01225">
    <property type="entry name" value="Mur_ligase"/>
    <property type="match status" value="1"/>
</dbReference>
<comment type="cofactor">
    <cofactor evidence="7">
        <name>Mg(2+)</name>
        <dbReference type="ChEBI" id="CHEBI:18420"/>
    </cofactor>
</comment>
<comment type="subcellular location">
    <subcellularLocation>
        <location evidence="7 8">Cytoplasm</location>
    </subcellularLocation>
</comment>
<evidence type="ECO:0000256" key="6">
    <source>
        <dbReference type="ARBA" id="ARBA00023316"/>
    </source>
</evidence>
<evidence type="ECO:0000256" key="5">
    <source>
        <dbReference type="ARBA" id="ARBA00023306"/>
    </source>
</evidence>
<dbReference type="GO" id="GO:0005524">
    <property type="term" value="F:ATP binding"/>
    <property type="evidence" value="ECO:0007669"/>
    <property type="project" value="UniProtKB-UniRule"/>
</dbReference>
<dbReference type="GO" id="GO:0009252">
    <property type="term" value="P:peptidoglycan biosynthetic process"/>
    <property type="evidence" value="ECO:0007669"/>
    <property type="project" value="UniProtKB-UniRule"/>
</dbReference>
<dbReference type="PANTHER" id="PTHR23135">
    <property type="entry name" value="MUR LIGASE FAMILY MEMBER"/>
    <property type="match status" value="1"/>
</dbReference>
<evidence type="ECO:0000256" key="7">
    <source>
        <dbReference type="HAMAP-Rule" id="MF_00208"/>
    </source>
</evidence>
<feature type="domain" description="Mur ligase N-terminal catalytic" evidence="9">
    <location>
        <begin position="24"/>
        <end position="98"/>
    </location>
</feature>
<keyword evidence="13" id="KW-1185">Reference proteome</keyword>
<dbReference type="EMBL" id="WVHT01000010">
    <property type="protein sequence ID" value="MXV52772.1"/>
    <property type="molecule type" value="Genomic_DNA"/>
</dbReference>
<evidence type="ECO:0000256" key="1">
    <source>
        <dbReference type="ARBA" id="ARBA00005898"/>
    </source>
</evidence>
<keyword evidence="7 12" id="KW-0436">Ligase</keyword>
<dbReference type="SUPFAM" id="SSF53244">
    <property type="entry name" value="MurD-like peptide ligases, peptide-binding domain"/>
    <property type="match status" value="1"/>
</dbReference>
<feature type="binding site" evidence="7">
    <location>
        <position position="187"/>
    </location>
    <ligand>
        <name>UDP-N-acetyl-alpha-D-muramoyl-L-alanyl-D-glutamate</name>
        <dbReference type="ChEBI" id="CHEBI:83900"/>
    </ligand>
</feature>
<comment type="caution">
    <text evidence="7">Lacks conserved residue(s) required for the propagation of feature annotation.</text>
</comment>
<dbReference type="EC" id="6.3.2.13" evidence="7"/>
<dbReference type="SUPFAM" id="SSF63418">
    <property type="entry name" value="MurE/MurF N-terminal domain"/>
    <property type="match status" value="1"/>
</dbReference>
<comment type="pathway">
    <text evidence="7 8">Cell wall biogenesis; peptidoglycan biosynthesis.</text>
</comment>
<dbReference type="GO" id="GO:0000287">
    <property type="term" value="F:magnesium ion binding"/>
    <property type="evidence" value="ECO:0007669"/>
    <property type="project" value="UniProtKB-UniRule"/>
</dbReference>
<dbReference type="InterPro" id="IPR013221">
    <property type="entry name" value="Mur_ligase_cen"/>
</dbReference>
<sequence>MKLLKDILFGVNVLEILGPESAEISEIIFDSRKATHGVLFVAVRGTVTDGHQYIGQVINEGVKAIVCESAPGDIQPEITYVLVSNSAKALGVMASNFYDQPSAKLKLVGVTGTNGKTTIATLLYKLFIELGYKTGLLSTVENQINGVIIPSTHTTPDQIALNALLHDMVTAGCDYCFMEVSSHAVAQSRIEGLYFTGAVFSNLTHDHLDFHKTFSEYLKAKKAFFDGLDRSAFALTNADDKNGAVMLQNTRAHKKTYGLKNLADFKGKLVENHFSGLLLNIDGEEVWFKLVGSFNAYNLLAVYGASMLLEQDRNKVLTILSRLSGAEGRFDYVSSGSGIIGIVDYAHTPDAVQNVLSTIHDIRKGNEQLITIIGCGGDRDKTKRPVMAQTACDWSDKVILTSDNPRTEDPEAILADMEEGVTPNNKRKVLHITDRKEAIRTAVHLAKPGDIILLAGKGHEKYQEIKGVKHPFDDKKILSEQLNLITHQEN</sequence>
<feature type="binding site" evidence="7">
    <location>
        <position position="456"/>
    </location>
    <ligand>
        <name>meso-2,6-diaminopimelate</name>
        <dbReference type="ChEBI" id="CHEBI:57791"/>
    </ligand>
</feature>
<dbReference type="GO" id="GO:0005737">
    <property type="term" value="C:cytoplasm"/>
    <property type="evidence" value="ECO:0007669"/>
    <property type="project" value="UniProtKB-SubCell"/>
</dbReference>
<evidence type="ECO:0000256" key="3">
    <source>
        <dbReference type="ARBA" id="ARBA00022960"/>
    </source>
</evidence>
<keyword evidence="3 7" id="KW-0133">Cell shape</keyword>
<dbReference type="GO" id="GO:0051301">
    <property type="term" value="P:cell division"/>
    <property type="evidence" value="ECO:0007669"/>
    <property type="project" value="UniProtKB-KW"/>
</dbReference>
<dbReference type="NCBIfam" id="TIGR01085">
    <property type="entry name" value="murE"/>
    <property type="match status" value="1"/>
</dbReference>
<keyword evidence="7" id="KW-0460">Magnesium</keyword>
<dbReference type="PANTHER" id="PTHR23135:SF4">
    <property type="entry name" value="UDP-N-ACETYLMURAMOYL-L-ALANYL-D-GLUTAMATE--2,6-DIAMINOPIMELATE LIGASE MURE HOMOLOG, CHLOROPLASTIC"/>
    <property type="match status" value="1"/>
</dbReference>
<keyword evidence="5 7" id="KW-0131">Cell cycle</keyword>
<dbReference type="Proteomes" id="UP000466586">
    <property type="component" value="Unassembled WGS sequence"/>
</dbReference>
<comment type="function">
    <text evidence="7">Catalyzes the addition of meso-diaminopimelic acid to the nucleotide precursor UDP-N-acetylmuramoyl-L-alanyl-D-glutamate (UMAG) in the biosynthesis of bacterial cell-wall peptidoglycan.</text>
</comment>
<keyword evidence="4 7" id="KW-0573">Peptidoglycan synthesis</keyword>
<organism evidence="12 13">
    <name type="scientific">Hufsiella arboris</name>
    <dbReference type="NCBI Taxonomy" id="2695275"/>
    <lineage>
        <taxon>Bacteria</taxon>
        <taxon>Pseudomonadati</taxon>
        <taxon>Bacteroidota</taxon>
        <taxon>Sphingobacteriia</taxon>
        <taxon>Sphingobacteriales</taxon>
        <taxon>Sphingobacteriaceae</taxon>
        <taxon>Hufsiella</taxon>
    </lineage>
</organism>
<dbReference type="SUPFAM" id="SSF53623">
    <property type="entry name" value="MurD-like peptide ligases, catalytic domain"/>
    <property type="match status" value="1"/>
</dbReference>
<evidence type="ECO:0000256" key="2">
    <source>
        <dbReference type="ARBA" id="ARBA00022618"/>
    </source>
</evidence>
<dbReference type="InterPro" id="IPR000713">
    <property type="entry name" value="Mur_ligase_N"/>
</dbReference>
<feature type="binding site" evidence="7">
    <location>
        <position position="181"/>
    </location>
    <ligand>
        <name>UDP-N-acetyl-alpha-D-muramoyl-L-alanyl-D-glutamate</name>
        <dbReference type="ChEBI" id="CHEBI:83900"/>
    </ligand>
</feature>
<accession>A0A7K1YDW5</accession>
<dbReference type="Pfam" id="PF08245">
    <property type="entry name" value="Mur_ligase_M"/>
    <property type="match status" value="1"/>
</dbReference>
<dbReference type="InterPro" id="IPR005761">
    <property type="entry name" value="UDP-N-AcMur-Glu-dNH2Pim_ligase"/>
</dbReference>
<keyword evidence="7" id="KW-0963">Cytoplasm</keyword>
<feature type="modified residue" description="N6-carboxylysine" evidence="7">
    <location>
        <position position="221"/>
    </location>
</feature>
<comment type="catalytic activity">
    <reaction evidence="7">
        <text>UDP-N-acetyl-alpha-D-muramoyl-L-alanyl-D-glutamate + meso-2,6-diaminopimelate + ATP = UDP-N-acetyl-alpha-D-muramoyl-L-alanyl-gamma-D-glutamyl-meso-2,6-diaminopimelate + ADP + phosphate + H(+)</text>
        <dbReference type="Rhea" id="RHEA:23676"/>
        <dbReference type="ChEBI" id="CHEBI:15378"/>
        <dbReference type="ChEBI" id="CHEBI:30616"/>
        <dbReference type="ChEBI" id="CHEBI:43474"/>
        <dbReference type="ChEBI" id="CHEBI:57791"/>
        <dbReference type="ChEBI" id="CHEBI:83900"/>
        <dbReference type="ChEBI" id="CHEBI:83905"/>
        <dbReference type="ChEBI" id="CHEBI:456216"/>
        <dbReference type="EC" id="6.3.2.13"/>
    </reaction>
</comment>
<reference evidence="12 13" key="1">
    <citation type="submission" date="2019-11" db="EMBL/GenBank/DDBJ databases">
        <title>Pedobacter sp. HMF7647 Genome sequencing and assembly.</title>
        <authorList>
            <person name="Kang H."/>
            <person name="Kim H."/>
            <person name="Joh K."/>
        </authorList>
    </citation>
    <scope>NUCLEOTIDE SEQUENCE [LARGE SCALE GENOMIC DNA]</scope>
    <source>
        <strain evidence="12 13">HMF7647</strain>
    </source>
</reference>